<accession>A0A838ZJJ6</accession>
<keyword evidence="5 7" id="KW-1133">Transmembrane helix</keyword>
<proteinExistence type="inferred from homology"/>
<evidence type="ECO:0000256" key="6">
    <source>
        <dbReference type="ARBA" id="ARBA00023136"/>
    </source>
</evidence>
<dbReference type="InterPro" id="IPR032808">
    <property type="entry name" value="DoxX"/>
</dbReference>
<evidence type="ECO:0000256" key="7">
    <source>
        <dbReference type="SAM" id="Phobius"/>
    </source>
</evidence>
<feature type="transmembrane region" description="Helical" evidence="7">
    <location>
        <begin position="7"/>
        <end position="25"/>
    </location>
</feature>
<dbReference type="Proteomes" id="UP000552241">
    <property type="component" value="Unassembled WGS sequence"/>
</dbReference>
<dbReference type="RefSeq" id="WP_182042983.1">
    <property type="nucleotide sequence ID" value="NZ_JACDZE010000001.1"/>
</dbReference>
<keyword evidence="6 7" id="KW-0472">Membrane</keyword>
<name>A0A838ZJJ6_9FLAO</name>
<feature type="transmembrane region" description="Helical" evidence="7">
    <location>
        <begin position="103"/>
        <end position="123"/>
    </location>
</feature>
<keyword evidence="3" id="KW-1003">Cell membrane</keyword>
<evidence type="ECO:0000256" key="1">
    <source>
        <dbReference type="ARBA" id="ARBA00004651"/>
    </source>
</evidence>
<feature type="transmembrane region" description="Helical" evidence="7">
    <location>
        <begin position="45"/>
        <end position="68"/>
    </location>
</feature>
<sequence>MEALKGLGLLLFRFFMGGRIFLGVWDNVVSSEKMAEFAQFLDSYGVPYPTLSAPLSVYAQMICGLLIVLGLQTRFVAFLMLINFLVAFFVVDRHLSLEEMTPALAMFFGSLLLIFEGAGRFSLDAVFDKKSEN</sequence>
<evidence type="ECO:0000256" key="4">
    <source>
        <dbReference type="ARBA" id="ARBA00022692"/>
    </source>
</evidence>
<dbReference type="Pfam" id="PF07681">
    <property type="entry name" value="DoxX"/>
    <property type="match status" value="1"/>
</dbReference>
<evidence type="ECO:0000313" key="8">
    <source>
        <dbReference type="EMBL" id="MBA5629428.1"/>
    </source>
</evidence>
<dbReference type="PANTHER" id="PTHR33452">
    <property type="entry name" value="OXIDOREDUCTASE CATD-RELATED"/>
    <property type="match status" value="1"/>
</dbReference>
<keyword evidence="4 7" id="KW-0812">Transmembrane</keyword>
<evidence type="ECO:0000256" key="3">
    <source>
        <dbReference type="ARBA" id="ARBA00022475"/>
    </source>
</evidence>
<evidence type="ECO:0000256" key="5">
    <source>
        <dbReference type="ARBA" id="ARBA00022989"/>
    </source>
</evidence>
<comment type="similarity">
    <text evidence="2">Belongs to the DoxX family.</text>
</comment>
<dbReference type="InterPro" id="IPR051907">
    <property type="entry name" value="DoxX-like_oxidoreductase"/>
</dbReference>
<feature type="transmembrane region" description="Helical" evidence="7">
    <location>
        <begin position="75"/>
        <end position="91"/>
    </location>
</feature>
<organism evidence="8 9">
    <name type="scientific">Moheibacter lacus</name>
    <dbReference type="NCBI Taxonomy" id="2745851"/>
    <lineage>
        <taxon>Bacteria</taxon>
        <taxon>Pseudomonadati</taxon>
        <taxon>Bacteroidota</taxon>
        <taxon>Flavobacteriia</taxon>
        <taxon>Flavobacteriales</taxon>
        <taxon>Weeksellaceae</taxon>
        <taxon>Moheibacter</taxon>
    </lineage>
</organism>
<dbReference type="GO" id="GO:0005886">
    <property type="term" value="C:plasma membrane"/>
    <property type="evidence" value="ECO:0007669"/>
    <property type="project" value="UniProtKB-SubCell"/>
</dbReference>
<dbReference type="PANTHER" id="PTHR33452:SF1">
    <property type="entry name" value="INNER MEMBRANE PROTEIN YPHA-RELATED"/>
    <property type="match status" value="1"/>
</dbReference>
<dbReference type="EMBL" id="JACDZE010000001">
    <property type="protein sequence ID" value="MBA5629428.1"/>
    <property type="molecule type" value="Genomic_DNA"/>
</dbReference>
<comment type="caution">
    <text evidence="8">The sequence shown here is derived from an EMBL/GenBank/DDBJ whole genome shotgun (WGS) entry which is preliminary data.</text>
</comment>
<evidence type="ECO:0000256" key="2">
    <source>
        <dbReference type="ARBA" id="ARBA00006679"/>
    </source>
</evidence>
<protein>
    <submittedName>
        <fullName evidence="8">DoxX family protein</fullName>
    </submittedName>
</protein>
<reference evidence="8 9" key="1">
    <citation type="submission" date="2020-07" db="EMBL/GenBank/DDBJ databases">
        <title>Moheibacter lacus sp. nov., a member of the family Flavobacteriaceae isolated from freshwater lake sediment.</title>
        <authorList>
            <person name="Liu Y."/>
        </authorList>
    </citation>
    <scope>NUCLEOTIDE SEQUENCE [LARGE SCALE GENOMIC DNA]</scope>
    <source>
        <strain evidence="8 9">BDHS18</strain>
    </source>
</reference>
<evidence type="ECO:0000313" key="9">
    <source>
        <dbReference type="Proteomes" id="UP000552241"/>
    </source>
</evidence>
<keyword evidence="9" id="KW-1185">Reference proteome</keyword>
<gene>
    <name evidence="8" type="ORF">HU137_06535</name>
</gene>
<comment type="subcellular location">
    <subcellularLocation>
        <location evidence="1">Cell membrane</location>
        <topology evidence="1">Multi-pass membrane protein</topology>
    </subcellularLocation>
</comment>
<dbReference type="AlphaFoldDB" id="A0A838ZJJ6"/>